<protein>
    <recommendedName>
        <fullName evidence="3">SDR family oxidoreductase</fullName>
    </recommendedName>
</protein>
<evidence type="ECO:0008006" key="3">
    <source>
        <dbReference type="Google" id="ProtNLM"/>
    </source>
</evidence>
<dbReference type="AlphaFoldDB" id="A0AAD7YFC4"/>
<dbReference type="InterPro" id="IPR036291">
    <property type="entry name" value="NAD(P)-bd_dom_sf"/>
</dbReference>
<dbReference type="EMBL" id="JARGEI010000021">
    <property type="protein sequence ID" value="KAJ8712353.1"/>
    <property type="molecule type" value="Genomic_DNA"/>
</dbReference>
<evidence type="ECO:0000313" key="1">
    <source>
        <dbReference type="EMBL" id="KAJ8712353.1"/>
    </source>
</evidence>
<gene>
    <name evidence="1" type="ORF">PYW07_005195</name>
</gene>
<sequence length="89" mass="9491">MFVGIEMNSPLKKITKGEDVAELVMFLASDRASCISGSCYVIDCGLMLGDSGNFYKYVIRNKSNLVRRGGAVGARRGVAGSAAGRVIRD</sequence>
<dbReference type="SUPFAM" id="SSF51735">
    <property type="entry name" value="NAD(P)-binding Rossmann-fold domains"/>
    <property type="match status" value="1"/>
</dbReference>
<proteinExistence type="predicted"/>
<name>A0AAD7YFC4_MYTSE</name>
<accession>A0AAD7YFC4</accession>
<reference evidence="1" key="1">
    <citation type="submission" date="2023-03" db="EMBL/GenBank/DDBJ databases">
        <title>Chromosome-level genomes of two armyworms, Mythimna separata and Mythimna loreyi, provide insights into the biosynthesis and reception of sex pheromones.</title>
        <authorList>
            <person name="Zhao H."/>
        </authorList>
    </citation>
    <scope>NUCLEOTIDE SEQUENCE</scope>
    <source>
        <strain evidence="1">BeijingLab</strain>
        <tissue evidence="1">Pupa</tissue>
    </source>
</reference>
<organism evidence="1 2">
    <name type="scientific">Mythimna separata</name>
    <name type="common">Oriental armyworm</name>
    <name type="synonym">Pseudaletia separata</name>
    <dbReference type="NCBI Taxonomy" id="271217"/>
    <lineage>
        <taxon>Eukaryota</taxon>
        <taxon>Metazoa</taxon>
        <taxon>Ecdysozoa</taxon>
        <taxon>Arthropoda</taxon>
        <taxon>Hexapoda</taxon>
        <taxon>Insecta</taxon>
        <taxon>Pterygota</taxon>
        <taxon>Neoptera</taxon>
        <taxon>Endopterygota</taxon>
        <taxon>Lepidoptera</taxon>
        <taxon>Glossata</taxon>
        <taxon>Ditrysia</taxon>
        <taxon>Noctuoidea</taxon>
        <taxon>Noctuidae</taxon>
        <taxon>Noctuinae</taxon>
        <taxon>Hadenini</taxon>
        <taxon>Mythimna</taxon>
    </lineage>
</organism>
<dbReference type="InterPro" id="IPR002347">
    <property type="entry name" value="SDR_fam"/>
</dbReference>
<dbReference type="Gene3D" id="3.40.50.720">
    <property type="entry name" value="NAD(P)-binding Rossmann-like Domain"/>
    <property type="match status" value="1"/>
</dbReference>
<comment type="caution">
    <text evidence="1">The sequence shown here is derived from an EMBL/GenBank/DDBJ whole genome shotgun (WGS) entry which is preliminary data.</text>
</comment>
<dbReference type="Pfam" id="PF13561">
    <property type="entry name" value="adh_short_C2"/>
    <property type="match status" value="1"/>
</dbReference>
<dbReference type="Proteomes" id="UP001231518">
    <property type="component" value="Chromosome 17"/>
</dbReference>
<keyword evidence="2" id="KW-1185">Reference proteome</keyword>
<evidence type="ECO:0000313" key="2">
    <source>
        <dbReference type="Proteomes" id="UP001231518"/>
    </source>
</evidence>